<dbReference type="AlphaFoldDB" id="A0A6P8E9V1"/>
<evidence type="ECO:0000313" key="2">
    <source>
        <dbReference type="RefSeq" id="XP_031403314.1"/>
    </source>
</evidence>
<dbReference type="GeneID" id="116212768"/>
<dbReference type="Proteomes" id="UP000515151">
    <property type="component" value="Chromosome 7"/>
</dbReference>
<evidence type="ECO:0000313" key="1">
    <source>
        <dbReference type="Proteomes" id="UP000515151"/>
    </source>
</evidence>
<accession>A0A6P8E9V1</accession>
<name>A0A6P8E9V1_PUNGR</name>
<gene>
    <name evidence="2" type="primary">LOC116212768</name>
</gene>
<keyword evidence="1" id="KW-1185">Reference proteome</keyword>
<reference evidence="1" key="1">
    <citation type="journal article" date="2020" name="Plant Biotechnol. J.">
        <title>The pomegranate (Punica granatum L.) draft genome dissects genetic divergence between soft- and hard-seeded cultivars.</title>
        <authorList>
            <person name="Luo X."/>
            <person name="Li H."/>
            <person name="Wu Z."/>
            <person name="Yao W."/>
            <person name="Zhao P."/>
            <person name="Cao D."/>
            <person name="Yu H."/>
            <person name="Li K."/>
            <person name="Poudel K."/>
            <person name="Zhao D."/>
            <person name="Zhang F."/>
            <person name="Xia X."/>
            <person name="Chen L."/>
            <person name="Wang Q."/>
            <person name="Jing D."/>
            <person name="Cao S."/>
        </authorList>
    </citation>
    <scope>NUCLEOTIDE SEQUENCE [LARGE SCALE GENOMIC DNA]</scope>
    <source>
        <strain evidence="1">cv. Tunisia</strain>
    </source>
</reference>
<reference evidence="2" key="2">
    <citation type="submission" date="2025-08" db="UniProtKB">
        <authorList>
            <consortium name="RefSeq"/>
        </authorList>
    </citation>
    <scope>IDENTIFICATION</scope>
    <source>
        <tissue evidence="2">Leaf</tissue>
    </source>
</reference>
<sequence length="126" mass="14376">MNIQAVSIAVAAPSSSSSLSECCEAVRSSCSRCRTRRVRIWISTSLANGNRVHWFSFCCSVELLDHVEFGCSIIICFSLLQFRHKQTDHLEGSCLCADQHRPHRSRWYLHQPVHHFCSLWFHPSSG</sequence>
<organism evidence="1 2">
    <name type="scientific">Punica granatum</name>
    <name type="common">Pomegranate</name>
    <dbReference type="NCBI Taxonomy" id="22663"/>
    <lineage>
        <taxon>Eukaryota</taxon>
        <taxon>Viridiplantae</taxon>
        <taxon>Streptophyta</taxon>
        <taxon>Embryophyta</taxon>
        <taxon>Tracheophyta</taxon>
        <taxon>Spermatophyta</taxon>
        <taxon>Magnoliopsida</taxon>
        <taxon>eudicotyledons</taxon>
        <taxon>Gunneridae</taxon>
        <taxon>Pentapetalae</taxon>
        <taxon>rosids</taxon>
        <taxon>malvids</taxon>
        <taxon>Myrtales</taxon>
        <taxon>Lythraceae</taxon>
        <taxon>Punica</taxon>
    </lineage>
</organism>
<proteinExistence type="predicted"/>
<protein>
    <submittedName>
        <fullName evidence="2">Uncharacterized protein LOC116212768 isoform X1</fullName>
    </submittedName>
</protein>
<dbReference type="RefSeq" id="XP_031403314.1">
    <property type="nucleotide sequence ID" value="XM_031547454.1"/>
</dbReference>